<organism evidence="2 3">
    <name type="scientific">Candidatus Desulfosporosinus infrequens</name>
    <dbReference type="NCBI Taxonomy" id="2043169"/>
    <lineage>
        <taxon>Bacteria</taxon>
        <taxon>Bacillati</taxon>
        <taxon>Bacillota</taxon>
        <taxon>Clostridia</taxon>
        <taxon>Eubacteriales</taxon>
        <taxon>Desulfitobacteriaceae</taxon>
        <taxon>Desulfosporosinus</taxon>
    </lineage>
</organism>
<gene>
    <name evidence="2" type="ORF">SBF1_2550012</name>
</gene>
<evidence type="ECO:0000313" key="2">
    <source>
        <dbReference type="EMBL" id="SPF41579.1"/>
    </source>
</evidence>
<keyword evidence="1" id="KW-0812">Transmembrane</keyword>
<proteinExistence type="predicted"/>
<dbReference type="Proteomes" id="UP000238916">
    <property type="component" value="Unassembled WGS sequence"/>
</dbReference>
<dbReference type="AlphaFoldDB" id="A0A2U3KPV6"/>
<keyword evidence="1" id="KW-0472">Membrane</keyword>
<protein>
    <submittedName>
        <fullName evidence="2">Domain HDIG-containing protein</fullName>
    </submittedName>
</protein>
<dbReference type="EMBL" id="OMOF01000174">
    <property type="protein sequence ID" value="SPF41579.1"/>
    <property type="molecule type" value="Genomic_DNA"/>
</dbReference>
<evidence type="ECO:0000256" key="1">
    <source>
        <dbReference type="SAM" id="Phobius"/>
    </source>
</evidence>
<keyword evidence="1" id="KW-1133">Transmembrane helix</keyword>
<sequence>MSKYNKIVGLILHALSVGAVILHFADILGEPDRKKVGSLNSLTNILTKVY</sequence>
<name>A0A2U3KPV6_9FIRM</name>
<evidence type="ECO:0000313" key="3">
    <source>
        <dbReference type="Proteomes" id="UP000238916"/>
    </source>
</evidence>
<reference evidence="3" key="1">
    <citation type="submission" date="2018-02" db="EMBL/GenBank/DDBJ databases">
        <authorList>
            <person name="Hausmann B."/>
        </authorList>
    </citation>
    <scope>NUCLEOTIDE SEQUENCE [LARGE SCALE GENOMIC DNA]</scope>
    <source>
        <strain evidence="3">Peat soil MAG SbF1</strain>
    </source>
</reference>
<accession>A0A2U3KPV6</accession>
<feature type="transmembrane region" description="Helical" evidence="1">
    <location>
        <begin position="7"/>
        <end position="25"/>
    </location>
</feature>